<keyword evidence="4 10" id="KW-0479">Metal-binding</keyword>
<comment type="cofactor">
    <cofactor evidence="1 10">
        <name>Mg(2+)</name>
        <dbReference type="ChEBI" id="CHEBI:18420"/>
    </cofactor>
</comment>
<evidence type="ECO:0000256" key="4">
    <source>
        <dbReference type="ARBA" id="ARBA00022723"/>
    </source>
</evidence>
<evidence type="ECO:0000256" key="2">
    <source>
        <dbReference type="ARBA" id="ARBA00009759"/>
    </source>
</evidence>
<keyword evidence="12" id="KW-1185">Reference proteome</keyword>
<evidence type="ECO:0000313" key="11">
    <source>
        <dbReference type="EMBL" id="KAK2080778.1"/>
    </source>
</evidence>
<dbReference type="SUPFAM" id="SSF56655">
    <property type="entry name" value="Carbohydrate phosphatase"/>
    <property type="match status" value="1"/>
</dbReference>
<dbReference type="EMBL" id="JASFZW010000001">
    <property type="protein sequence ID" value="KAK2080778.1"/>
    <property type="molecule type" value="Genomic_DNA"/>
</dbReference>
<evidence type="ECO:0000256" key="6">
    <source>
        <dbReference type="ARBA" id="ARBA00022842"/>
    </source>
</evidence>
<feature type="binding site" evidence="10">
    <location>
        <position position="293"/>
    </location>
    <ligand>
        <name>Mg(2+)</name>
        <dbReference type="ChEBI" id="CHEBI:18420"/>
        <label>1</label>
        <note>catalytic</note>
    </ligand>
</feature>
<sequence>MEPGPLTEELNAACAAVTLASKLCKTAQASLTKHEKQDKKDASPVTVADYAAQAVVAWSLLRAFPDTQLQLVAEEESKSLHDPESAALLERITELFNATVNNGAGAPPASAQEVTQLIDAGRSRGGREGRHWVLDPIDGTRGFLANRQYAVCLALLEEGAPVLGVLGCPNLPLEGPITAAALEADAWPDHERGCLIFAARGRGAYCARLFGPDPAPRRVRCRAGDDRATAAYMTSVEAAHNQQGLTDALARAAGITAPALKLDSQVKYGLLARGDAAAFLRIPRGGYREKIWDHAAGALIVEEAGGAVSDLAGQPLDFGLGAHLDGVRGGGIVAAAPRALQATVVEAAAALEKGCG</sequence>
<protein>
    <recommendedName>
        <fullName evidence="3">3'(2'),5'-bisphosphate nucleotidase</fullName>
        <ecNumber evidence="3">3.1.3.7</ecNumber>
    </recommendedName>
</protein>
<dbReference type="PROSITE" id="PS00630">
    <property type="entry name" value="IMP_2"/>
    <property type="match status" value="1"/>
</dbReference>
<evidence type="ECO:0000313" key="12">
    <source>
        <dbReference type="Proteomes" id="UP001255856"/>
    </source>
</evidence>
<reference evidence="11" key="1">
    <citation type="submission" date="2021-01" db="EMBL/GenBank/DDBJ databases">
        <authorList>
            <person name="Eckstrom K.M.E."/>
        </authorList>
    </citation>
    <scope>NUCLEOTIDE SEQUENCE</scope>
    <source>
        <strain evidence="11">UVCC 0001</strain>
    </source>
</reference>
<keyword evidence="6 10" id="KW-0460">Magnesium</keyword>
<accession>A0AAD9MN60</accession>
<comment type="caution">
    <text evidence="11">The sequence shown here is derived from an EMBL/GenBank/DDBJ whole genome shotgun (WGS) entry which is preliminary data.</text>
</comment>
<dbReference type="PANTHER" id="PTHR43200">
    <property type="entry name" value="PHOSPHATASE"/>
    <property type="match status" value="1"/>
</dbReference>
<evidence type="ECO:0000256" key="10">
    <source>
        <dbReference type="PIRSR" id="PIRSR600760-2"/>
    </source>
</evidence>
<dbReference type="Gene3D" id="3.30.540.10">
    <property type="entry name" value="Fructose-1,6-Bisphosphatase, subunit A, domain 1"/>
    <property type="match status" value="1"/>
</dbReference>
<name>A0AAD9MN60_PROWI</name>
<dbReference type="PANTHER" id="PTHR43200:SF6">
    <property type="entry name" value="3'(2'),5'-BISPHOSPHATE NUCLEOTIDASE"/>
    <property type="match status" value="1"/>
</dbReference>
<dbReference type="GO" id="GO:0046854">
    <property type="term" value="P:phosphatidylinositol phosphate biosynthetic process"/>
    <property type="evidence" value="ECO:0007669"/>
    <property type="project" value="InterPro"/>
</dbReference>
<dbReference type="InterPro" id="IPR000760">
    <property type="entry name" value="Inositol_monophosphatase-like"/>
</dbReference>
<comment type="similarity">
    <text evidence="2">Belongs to the inositol monophosphatase superfamily.</text>
</comment>
<dbReference type="PRINTS" id="PR00377">
    <property type="entry name" value="IMPHPHTASES"/>
</dbReference>
<feature type="binding site" evidence="10">
    <location>
        <position position="74"/>
    </location>
    <ligand>
        <name>Mg(2+)</name>
        <dbReference type="ChEBI" id="CHEBI:18420"/>
        <label>1</label>
        <note>catalytic</note>
    </ligand>
</feature>
<dbReference type="GO" id="GO:0046872">
    <property type="term" value="F:metal ion binding"/>
    <property type="evidence" value="ECO:0007669"/>
    <property type="project" value="UniProtKB-KW"/>
</dbReference>
<dbReference type="EC" id="3.1.3.7" evidence="3"/>
<proteinExistence type="inferred from homology"/>
<dbReference type="GO" id="GO:0000103">
    <property type="term" value="P:sulfate assimilation"/>
    <property type="evidence" value="ECO:0007669"/>
    <property type="project" value="TreeGrafter"/>
</dbReference>
<dbReference type="Pfam" id="PF00459">
    <property type="entry name" value="Inositol_P"/>
    <property type="match status" value="1"/>
</dbReference>
<evidence type="ECO:0000256" key="7">
    <source>
        <dbReference type="ARBA" id="ARBA00044466"/>
    </source>
</evidence>
<evidence type="ECO:0000256" key="9">
    <source>
        <dbReference type="ARBA" id="ARBA00044484"/>
    </source>
</evidence>
<keyword evidence="5" id="KW-0378">Hydrolase</keyword>
<dbReference type="Gene3D" id="3.40.190.80">
    <property type="match status" value="1"/>
</dbReference>
<evidence type="ECO:0000256" key="3">
    <source>
        <dbReference type="ARBA" id="ARBA00012633"/>
    </source>
</evidence>
<comment type="catalytic activity">
    <reaction evidence="9">
        <text>3'-phosphoadenylyl sulfate + H2O = adenosine 5'-phosphosulfate + phosphate</text>
        <dbReference type="Rhea" id="RHEA:77639"/>
        <dbReference type="ChEBI" id="CHEBI:15377"/>
        <dbReference type="ChEBI" id="CHEBI:43474"/>
        <dbReference type="ChEBI" id="CHEBI:58243"/>
        <dbReference type="ChEBI" id="CHEBI:58339"/>
        <dbReference type="EC" id="3.1.3.7"/>
    </reaction>
    <physiologicalReaction direction="left-to-right" evidence="9">
        <dbReference type="Rhea" id="RHEA:77640"/>
    </physiologicalReaction>
</comment>
<dbReference type="CDD" id="cd01517">
    <property type="entry name" value="PAP_phosphatase"/>
    <property type="match status" value="1"/>
</dbReference>
<organism evidence="11 12">
    <name type="scientific">Prototheca wickerhamii</name>
    <dbReference type="NCBI Taxonomy" id="3111"/>
    <lineage>
        <taxon>Eukaryota</taxon>
        <taxon>Viridiplantae</taxon>
        <taxon>Chlorophyta</taxon>
        <taxon>core chlorophytes</taxon>
        <taxon>Trebouxiophyceae</taxon>
        <taxon>Chlorellales</taxon>
        <taxon>Chlorellaceae</taxon>
        <taxon>Prototheca</taxon>
    </lineage>
</organism>
<dbReference type="InterPro" id="IPR006239">
    <property type="entry name" value="DPNP"/>
</dbReference>
<evidence type="ECO:0000256" key="5">
    <source>
        <dbReference type="ARBA" id="ARBA00022801"/>
    </source>
</evidence>
<dbReference type="InterPro" id="IPR051090">
    <property type="entry name" value="Inositol_monoP_superfamily"/>
</dbReference>
<comment type="catalytic activity">
    <reaction evidence="8">
        <text>adenosine 3',5'-bisphosphate + H2O = AMP + phosphate</text>
        <dbReference type="Rhea" id="RHEA:10040"/>
        <dbReference type="ChEBI" id="CHEBI:15377"/>
        <dbReference type="ChEBI" id="CHEBI:43474"/>
        <dbReference type="ChEBI" id="CHEBI:58343"/>
        <dbReference type="ChEBI" id="CHEBI:456215"/>
        <dbReference type="EC" id="3.1.3.7"/>
    </reaction>
    <physiologicalReaction direction="left-to-right" evidence="8">
        <dbReference type="Rhea" id="RHEA:10041"/>
    </physiologicalReaction>
</comment>
<feature type="binding site" evidence="10">
    <location>
        <position position="137"/>
    </location>
    <ligand>
        <name>Mg(2+)</name>
        <dbReference type="ChEBI" id="CHEBI:18420"/>
        <label>1</label>
        <note>catalytic</note>
    </ligand>
</feature>
<dbReference type="GO" id="GO:0008441">
    <property type="term" value="F:3'(2'),5'-bisphosphate nucleotidase activity"/>
    <property type="evidence" value="ECO:0007669"/>
    <property type="project" value="UniProtKB-EC"/>
</dbReference>
<dbReference type="InterPro" id="IPR020550">
    <property type="entry name" value="Inositol_monophosphatase_CS"/>
</dbReference>
<feature type="binding site" evidence="10">
    <location>
        <position position="138"/>
    </location>
    <ligand>
        <name>Mg(2+)</name>
        <dbReference type="ChEBI" id="CHEBI:18420"/>
        <label>1</label>
        <note>catalytic</note>
    </ligand>
</feature>
<evidence type="ECO:0000256" key="1">
    <source>
        <dbReference type="ARBA" id="ARBA00001946"/>
    </source>
</evidence>
<dbReference type="AlphaFoldDB" id="A0AAD9MN60"/>
<dbReference type="NCBIfam" id="TIGR01330">
    <property type="entry name" value="bisphos_HAL2"/>
    <property type="match status" value="1"/>
</dbReference>
<gene>
    <name evidence="11" type="ORF">QBZ16_000632</name>
</gene>
<feature type="binding site" evidence="10">
    <location>
        <position position="135"/>
    </location>
    <ligand>
        <name>Mg(2+)</name>
        <dbReference type="ChEBI" id="CHEBI:18420"/>
        <label>1</label>
        <note>catalytic</note>
    </ligand>
</feature>
<comment type="catalytic activity">
    <reaction evidence="7">
        <text>adenosine 2',5'-bisphosphate + H2O = AMP + phosphate</text>
        <dbReference type="Rhea" id="RHEA:77643"/>
        <dbReference type="ChEBI" id="CHEBI:15377"/>
        <dbReference type="ChEBI" id="CHEBI:43474"/>
        <dbReference type="ChEBI" id="CHEBI:194156"/>
        <dbReference type="ChEBI" id="CHEBI:456215"/>
        <dbReference type="EC" id="3.1.3.7"/>
    </reaction>
    <physiologicalReaction direction="left-to-right" evidence="7">
        <dbReference type="Rhea" id="RHEA:77644"/>
    </physiologicalReaction>
</comment>
<dbReference type="Proteomes" id="UP001255856">
    <property type="component" value="Unassembled WGS sequence"/>
</dbReference>
<evidence type="ECO:0000256" key="8">
    <source>
        <dbReference type="ARBA" id="ARBA00044479"/>
    </source>
</evidence>